<sequence length="181" mass="20413">MPLHTVNDLPFGDNVSQNRGSAFSDDDPLPTHITPSVFGDHSNFLFKRIEPYSATASYEVRLPDDDRLTGNWGILNVLIYKVLSQTSFNRCIRNLDVHYFGNGKELKPGILLRIKVYCTKDQWLRADISSTEGALIATASALHDHQPTKTRKPNTLGSPIVFSRDIRDPNEFSCPLHNFNK</sequence>
<dbReference type="Proteomes" id="UP001165205">
    <property type="component" value="Unassembled WGS sequence"/>
</dbReference>
<comment type="caution">
    <text evidence="1">The sequence shown here is derived from an EMBL/GenBank/DDBJ whole genome shotgun (WGS) entry which is preliminary data.</text>
</comment>
<organism evidence="1 2">
    <name type="scientific">Aspergillus oryzae</name>
    <name type="common">Yellow koji mold</name>
    <dbReference type="NCBI Taxonomy" id="5062"/>
    <lineage>
        <taxon>Eukaryota</taxon>
        <taxon>Fungi</taxon>
        <taxon>Dikarya</taxon>
        <taxon>Ascomycota</taxon>
        <taxon>Pezizomycotina</taxon>
        <taxon>Eurotiomycetes</taxon>
        <taxon>Eurotiomycetidae</taxon>
        <taxon>Eurotiales</taxon>
        <taxon>Aspergillaceae</taxon>
        <taxon>Aspergillus</taxon>
        <taxon>Aspergillus subgen. Circumdati</taxon>
    </lineage>
</organism>
<protein>
    <submittedName>
        <fullName evidence="1">Unnamed protein product</fullName>
    </submittedName>
</protein>
<name>A0AAN5BY30_ASPOZ</name>
<evidence type="ECO:0000313" key="1">
    <source>
        <dbReference type="EMBL" id="GMG38516.1"/>
    </source>
</evidence>
<gene>
    <name evidence="1" type="ORF">Aory04_001320300</name>
</gene>
<reference evidence="1" key="1">
    <citation type="submission" date="2023-04" db="EMBL/GenBank/DDBJ databases">
        <title>Aspergillus oryzae NBRC 4228.</title>
        <authorList>
            <person name="Ichikawa N."/>
            <person name="Sato H."/>
            <person name="Tonouchi N."/>
        </authorList>
    </citation>
    <scope>NUCLEOTIDE SEQUENCE</scope>
    <source>
        <strain evidence="1">NBRC 4228</strain>
    </source>
</reference>
<proteinExistence type="predicted"/>
<dbReference type="AlphaFoldDB" id="A0AAN5BY30"/>
<dbReference type="EMBL" id="BSYA01000315">
    <property type="protein sequence ID" value="GMG38516.1"/>
    <property type="molecule type" value="Genomic_DNA"/>
</dbReference>
<evidence type="ECO:0000313" key="2">
    <source>
        <dbReference type="Proteomes" id="UP001165205"/>
    </source>
</evidence>
<accession>A0AAN5BY30</accession>